<accession>A0A8S9HFE6</accession>
<dbReference type="EMBL" id="QGKW02001940">
    <property type="protein sequence ID" value="KAF2555780.1"/>
    <property type="molecule type" value="Genomic_DNA"/>
</dbReference>
<dbReference type="GO" id="GO:0042752">
    <property type="term" value="P:regulation of circadian rhythm"/>
    <property type="evidence" value="ECO:0007669"/>
    <property type="project" value="TreeGrafter"/>
</dbReference>
<organism evidence="1 2">
    <name type="scientific">Brassica cretica</name>
    <name type="common">Mustard</name>
    <dbReference type="NCBI Taxonomy" id="69181"/>
    <lineage>
        <taxon>Eukaryota</taxon>
        <taxon>Viridiplantae</taxon>
        <taxon>Streptophyta</taxon>
        <taxon>Embryophyta</taxon>
        <taxon>Tracheophyta</taxon>
        <taxon>Spermatophyta</taxon>
        <taxon>Magnoliopsida</taxon>
        <taxon>eudicotyledons</taxon>
        <taxon>Gunneridae</taxon>
        <taxon>Pentapetalae</taxon>
        <taxon>rosids</taxon>
        <taxon>malvids</taxon>
        <taxon>Brassicales</taxon>
        <taxon>Brassicaceae</taxon>
        <taxon>Brassiceae</taxon>
        <taxon>Brassica</taxon>
    </lineage>
</organism>
<dbReference type="PANTHER" id="PTHR36319:SF1">
    <property type="entry name" value="PROTEIN GIGANTEA"/>
    <property type="match status" value="1"/>
</dbReference>
<reference evidence="1" key="1">
    <citation type="submission" date="2019-12" db="EMBL/GenBank/DDBJ databases">
        <title>Genome sequencing and annotation of Brassica cretica.</title>
        <authorList>
            <person name="Studholme D.J."/>
            <person name="Sarris P.F."/>
        </authorList>
    </citation>
    <scope>NUCLEOTIDE SEQUENCE</scope>
    <source>
        <strain evidence="1">PFS-001/15</strain>
        <tissue evidence="1">Leaf</tissue>
    </source>
</reference>
<dbReference type="InterPro" id="IPR026211">
    <property type="entry name" value="GIGANTEA"/>
</dbReference>
<evidence type="ECO:0000313" key="2">
    <source>
        <dbReference type="Proteomes" id="UP000712281"/>
    </source>
</evidence>
<evidence type="ECO:0008006" key="3">
    <source>
        <dbReference type="Google" id="ProtNLM"/>
    </source>
</evidence>
<dbReference type="GO" id="GO:0006950">
    <property type="term" value="P:response to stress"/>
    <property type="evidence" value="ECO:0007669"/>
    <property type="project" value="TreeGrafter"/>
</dbReference>
<dbReference type="Proteomes" id="UP000712281">
    <property type="component" value="Unassembled WGS sequence"/>
</dbReference>
<sequence length="191" mass="21896">MTSPTSSERWTDGLQFSSLLWSPPRDPQQHKDQVVAYVEYFGQFTSEQFPDDIAEVLVRLVRNQYPSTEKRLLDDVLAMFVLHHPEHGHAVILPIISCLIDGTLVYSKEAHPFASFISLVSPTSEMTSPTSSERWTDGLQFSSLLWSPPRDPQQHKDQVVAYVEYFGQFTSEQFPDDIAEVLVRVFMLPYE</sequence>
<gene>
    <name evidence="1" type="ORF">F2Q68_00013959</name>
</gene>
<evidence type="ECO:0000313" key="1">
    <source>
        <dbReference type="EMBL" id="KAF2555780.1"/>
    </source>
</evidence>
<dbReference type="GO" id="GO:0005634">
    <property type="term" value="C:nucleus"/>
    <property type="evidence" value="ECO:0007669"/>
    <property type="project" value="TreeGrafter"/>
</dbReference>
<dbReference type="PANTHER" id="PTHR36319">
    <property type="entry name" value="PROTEIN GIGANTEA"/>
    <property type="match status" value="1"/>
</dbReference>
<proteinExistence type="predicted"/>
<name>A0A8S9HFE6_BRACR</name>
<comment type="caution">
    <text evidence="1">The sequence shown here is derived from an EMBL/GenBank/DDBJ whole genome shotgun (WGS) entry which is preliminary data.</text>
</comment>
<dbReference type="AlphaFoldDB" id="A0A8S9HFE6"/>
<protein>
    <recommendedName>
        <fullName evidence="3">Gigantea</fullName>
    </recommendedName>
</protein>
<dbReference type="GO" id="GO:0048586">
    <property type="term" value="P:regulation of long-day photoperiodism, flowering"/>
    <property type="evidence" value="ECO:0007669"/>
    <property type="project" value="TreeGrafter"/>
</dbReference>